<feature type="compositionally biased region" description="Basic and acidic residues" evidence="4">
    <location>
        <begin position="1"/>
        <end position="10"/>
    </location>
</feature>
<evidence type="ECO:0000256" key="1">
    <source>
        <dbReference type="ARBA" id="ARBA00022723"/>
    </source>
</evidence>
<evidence type="ECO:0000259" key="5">
    <source>
        <dbReference type="PROSITE" id="PS51918"/>
    </source>
</evidence>
<proteinExistence type="predicted"/>
<dbReference type="EMBL" id="QFPW01000002">
    <property type="protein sequence ID" value="PZQ51321.1"/>
    <property type="molecule type" value="Genomic_DNA"/>
</dbReference>
<sequence length="363" mass="39781">MIGDESDKMDKARRRARGAASNRDGRFERYSHVGFDDGWDLEEEPLPPLRTEVAMERARSILTRNTSPDLAFDRSINPYRGCEHGCVYCFARPSHAFLGLSPGLDFETRLTAKPNAAERLAAELSRKSYVCAPIAIGTNTDPYQPVEKRLGITRAILGVLRDFNHPVSILTKGALITRDTDILGPMGAAGLATAGVSLTTLDPALARAMEPRASAPATRLATIRALAAAGCPVWVSIGPVIPGLNDMETERLLAAAKDAGARAAGYIVLRLPREVGPIFQDWLAESFPDRARKVMGLVRQIHGGKDYDPEWGKRMKGEGPVAELIARRFKVASRRLGLDQPWPPLRRDLFRPPRGGPEQLSLF</sequence>
<evidence type="ECO:0000256" key="2">
    <source>
        <dbReference type="ARBA" id="ARBA00023004"/>
    </source>
</evidence>
<dbReference type="AlphaFoldDB" id="A0A2W5NCQ7"/>
<accession>A0A2W5NCQ7</accession>
<gene>
    <name evidence="6" type="ORF">DI556_03895</name>
</gene>
<dbReference type="InterPro" id="IPR040086">
    <property type="entry name" value="MJ0683-like"/>
</dbReference>
<keyword evidence="3" id="KW-0411">Iron-sulfur</keyword>
<dbReference type="NCBIfam" id="NF033668">
    <property type="entry name" value="rSAM_PA0069"/>
    <property type="match status" value="1"/>
</dbReference>
<organism evidence="6 7">
    <name type="scientific">Rhodovulum sulfidophilum</name>
    <name type="common">Rhodobacter sulfidophilus</name>
    <dbReference type="NCBI Taxonomy" id="35806"/>
    <lineage>
        <taxon>Bacteria</taxon>
        <taxon>Pseudomonadati</taxon>
        <taxon>Pseudomonadota</taxon>
        <taxon>Alphaproteobacteria</taxon>
        <taxon>Rhodobacterales</taxon>
        <taxon>Paracoccaceae</taxon>
        <taxon>Rhodovulum</taxon>
    </lineage>
</organism>
<dbReference type="SMART" id="SM00729">
    <property type="entry name" value="Elp3"/>
    <property type="match status" value="1"/>
</dbReference>
<dbReference type="Pfam" id="PF04055">
    <property type="entry name" value="Radical_SAM"/>
    <property type="match status" value="1"/>
</dbReference>
<dbReference type="SFLD" id="SFLDG01084">
    <property type="entry name" value="Uncharacterised_Radical_SAM_Su"/>
    <property type="match status" value="1"/>
</dbReference>
<dbReference type="InterPro" id="IPR007197">
    <property type="entry name" value="rSAM"/>
</dbReference>
<keyword evidence="2" id="KW-0408">Iron</keyword>
<dbReference type="InterPro" id="IPR058240">
    <property type="entry name" value="rSAM_sf"/>
</dbReference>
<evidence type="ECO:0000256" key="4">
    <source>
        <dbReference type="SAM" id="MobiDB-lite"/>
    </source>
</evidence>
<dbReference type="GO" id="GO:0003824">
    <property type="term" value="F:catalytic activity"/>
    <property type="evidence" value="ECO:0007669"/>
    <property type="project" value="InterPro"/>
</dbReference>
<feature type="region of interest" description="Disordered" evidence="4">
    <location>
        <begin position="1"/>
        <end position="23"/>
    </location>
</feature>
<dbReference type="Proteomes" id="UP000249185">
    <property type="component" value="Unassembled WGS sequence"/>
</dbReference>
<dbReference type="Gene3D" id="3.80.30.30">
    <property type="match status" value="1"/>
</dbReference>
<dbReference type="SFLD" id="SFLDS00029">
    <property type="entry name" value="Radical_SAM"/>
    <property type="match status" value="1"/>
</dbReference>
<evidence type="ECO:0000313" key="6">
    <source>
        <dbReference type="EMBL" id="PZQ51321.1"/>
    </source>
</evidence>
<dbReference type="PANTHER" id="PTHR43432:SF3">
    <property type="entry name" value="SLR0285 PROTEIN"/>
    <property type="match status" value="1"/>
</dbReference>
<dbReference type="InterPro" id="IPR006638">
    <property type="entry name" value="Elp3/MiaA/NifB-like_rSAM"/>
</dbReference>
<feature type="domain" description="Radical SAM core" evidence="5">
    <location>
        <begin position="65"/>
        <end position="305"/>
    </location>
</feature>
<dbReference type="PANTHER" id="PTHR43432">
    <property type="entry name" value="SLR0285 PROTEIN"/>
    <property type="match status" value="1"/>
</dbReference>
<evidence type="ECO:0000256" key="3">
    <source>
        <dbReference type="ARBA" id="ARBA00023014"/>
    </source>
</evidence>
<comment type="caution">
    <text evidence="6">The sequence shown here is derived from an EMBL/GenBank/DDBJ whole genome shotgun (WGS) entry which is preliminary data.</text>
</comment>
<dbReference type="GO" id="GO:0051536">
    <property type="term" value="F:iron-sulfur cluster binding"/>
    <property type="evidence" value="ECO:0007669"/>
    <property type="project" value="UniProtKB-KW"/>
</dbReference>
<dbReference type="SUPFAM" id="SSF102114">
    <property type="entry name" value="Radical SAM enzymes"/>
    <property type="match status" value="1"/>
</dbReference>
<dbReference type="CDD" id="cd01335">
    <property type="entry name" value="Radical_SAM"/>
    <property type="match status" value="1"/>
</dbReference>
<protein>
    <submittedName>
        <fullName evidence="6">Radical SAM protein</fullName>
    </submittedName>
</protein>
<reference evidence="6 7" key="1">
    <citation type="submission" date="2017-08" db="EMBL/GenBank/DDBJ databases">
        <title>Infants hospitalized years apart are colonized by the same room-sourced microbial strains.</title>
        <authorList>
            <person name="Brooks B."/>
            <person name="Olm M.R."/>
            <person name="Firek B.A."/>
            <person name="Baker R."/>
            <person name="Thomas B.C."/>
            <person name="Morowitz M.J."/>
            <person name="Banfield J.F."/>
        </authorList>
    </citation>
    <scope>NUCLEOTIDE SEQUENCE [LARGE SCALE GENOMIC DNA]</scope>
    <source>
        <strain evidence="6">S2_005_002_R2_34</strain>
    </source>
</reference>
<name>A0A2W5NCQ7_RHOSU</name>
<evidence type="ECO:0000313" key="7">
    <source>
        <dbReference type="Proteomes" id="UP000249185"/>
    </source>
</evidence>
<keyword evidence="1" id="KW-0479">Metal-binding</keyword>
<dbReference type="GO" id="GO:0046872">
    <property type="term" value="F:metal ion binding"/>
    <property type="evidence" value="ECO:0007669"/>
    <property type="project" value="UniProtKB-KW"/>
</dbReference>
<dbReference type="PROSITE" id="PS51918">
    <property type="entry name" value="RADICAL_SAM"/>
    <property type="match status" value="1"/>
</dbReference>